<dbReference type="EMBL" id="BMAV01025760">
    <property type="protein sequence ID" value="GFS44464.1"/>
    <property type="molecule type" value="Genomic_DNA"/>
</dbReference>
<evidence type="ECO:0000313" key="1">
    <source>
        <dbReference type="EMBL" id="GFS44464.1"/>
    </source>
</evidence>
<reference evidence="1" key="1">
    <citation type="submission" date="2020-08" db="EMBL/GenBank/DDBJ databases">
        <title>Multicomponent nature underlies the extraordinary mechanical properties of spider dragline silk.</title>
        <authorList>
            <person name="Kono N."/>
            <person name="Nakamura H."/>
            <person name="Mori M."/>
            <person name="Yoshida Y."/>
            <person name="Ohtoshi R."/>
            <person name="Malay A.D."/>
            <person name="Moran D.A.P."/>
            <person name="Tomita M."/>
            <person name="Numata K."/>
            <person name="Arakawa K."/>
        </authorList>
    </citation>
    <scope>NUCLEOTIDE SEQUENCE</scope>
</reference>
<dbReference type="AlphaFoldDB" id="A0A8X6JMM2"/>
<proteinExistence type="predicted"/>
<protein>
    <submittedName>
        <fullName evidence="1">Uncharacterized protein</fullName>
    </submittedName>
</protein>
<organism evidence="1 2">
    <name type="scientific">Trichonephila inaurata madagascariensis</name>
    <dbReference type="NCBI Taxonomy" id="2747483"/>
    <lineage>
        <taxon>Eukaryota</taxon>
        <taxon>Metazoa</taxon>
        <taxon>Ecdysozoa</taxon>
        <taxon>Arthropoda</taxon>
        <taxon>Chelicerata</taxon>
        <taxon>Arachnida</taxon>
        <taxon>Araneae</taxon>
        <taxon>Araneomorphae</taxon>
        <taxon>Entelegynae</taxon>
        <taxon>Araneoidea</taxon>
        <taxon>Nephilidae</taxon>
        <taxon>Trichonephila</taxon>
        <taxon>Trichonephila inaurata</taxon>
    </lineage>
</organism>
<comment type="caution">
    <text evidence="1">The sequence shown here is derived from an EMBL/GenBank/DDBJ whole genome shotgun (WGS) entry which is preliminary data.</text>
</comment>
<evidence type="ECO:0000313" key="2">
    <source>
        <dbReference type="Proteomes" id="UP000886998"/>
    </source>
</evidence>
<sequence>MILCQTGRWYGRNGASVEIRCRNKMSNSTTIMECHIVLQSGIPVLGAFTNNCQFSLICNYDTLMNPNICERHATVAIGTNLLSSRA</sequence>
<keyword evidence="2" id="KW-1185">Reference proteome</keyword>
<name>A0A8X6JMM2_9ARAC</name>
<accession>A0A8X6JMM2</accession>
<gene>
    <name evidence="1" type="ORF">TNIN_67251</name>
</gene>
<dbReference type="Proteomes" id="UP000886998">
    <property type="component" value="Unassembled WGS sequence"/>
</dbReference>